<reference evidence="2 3" key="1">
    <citation type="submission" date="2020-10" db="EMBL/GenBank/DDBJ databases">
        <title>Nocardioides sp. isolated from sludge.</title>
        <authorList>
            <person name="Zhang X."/>
        </authorList>
    </citation>
    <scope>NUCLEOTIDE SEQUENCE [LARGE SCALE GENOMIC DNA]</scope>
    <source>
        <strain evidence="2 3">Y6</strain>
    </source>
</reference>
<evidence type="ECO:0000259" key="1">
    <source>
        <dbReference type="Pfam" id="PF00899"/>
    </source>
</evidence>
<dbReference type="PANTHER" id="PTHR43267">
    <property type="entry name" value="TRNA THREONYLCARBAMOYLADENOSINE DEHYDRATASE"/>
    <property type="match status" value="1"/>
</dbReference>
<name>A0ABR9RPW0_9ACTN</name>
<dbReference type="InterPro" id="IPR000594">
    <property type="entry name" value="ThiF_NAD_FAD-bd"/>
</dbReference>
<feature type="domain" description="THIF-type NAD/FAD binding fold" evidence="1">
    <location>
        <begin position="103"/>
        <end position="242"/>
    </location>
</feature>
<sequence>MTTATVPSRRSGVWSAPEVLDPLVPHQARRLAQLVRDGVAVHDASAEIVACLDELRGLGALDLLEPFDRESAVVWVHLPWARRLVTYPSRDLHRLVRTFRNRNLVTPREQAAAGAGRIAVFGLSVGSNVVDQLAQDGVGAAFLLCDGDTVDPTNLNRLRSTMAAVGLPKVTVAAQKLSEVDPWIEQRHLRGCFTAREVGALEEFGPDVVFDEVDDLGTKALLRLEAARLRVPLLMVSDLGETSVVDVERHDLGAVAPFNGRVSARLFDQILAGDLTERERRVALVRVAGARHLRTRLLASALEVGRSLGGMPQLGSTAASGGALASVAVRAVLAGERLASGTYSSSSRRVLRLGSQASVRETLSAVRGLRGVR</sequence>
<dbReference type="InterPro" id="IPR045886">
    <property type="entry name" value="ThiF/MoeB/HesA"/>
</dbReference>
<proteinExistence type="predicted"/>
<dbReference type="InterPro" id="IPR035985">
    <property type="entry name" value="Ubiquitin-activating_enz"/>
</dbReference>
<organism evidence="2 3">
    <name type="scientific">Nocardioides malaquae</name>
    <dbReference type="NCBI Taxonomy" id="2773426"/>
    <lineage>
        <taxon>Bacteria</taxon>
        <taxon>Bacillati</taxon>
        <taxon>Actinomycetota</taxon>
        <taxon>Actinomycetes</taxon>
        <taxon>Propionibacteriales</taxon>
        <taxon>Nocardioidaceae</taxon>
        <taxon>Nocardioides</taxon>
    </lineage>
</organism>
<dbReference type="GO" id="GO:0016779">
    <property type="term" value="F:nucleotidyltransferase activity"/>
    <property type="evidence" value="ECO:0007669"/>
    <property type="project" value="UniProtKB-KW"/>
</dbReference>
<protein>
    <submittedName>
        <fullName evidence="2">ThiF family adenylyltransferase</fullName>
    </submittedName>
</protein>
<keyword evidence="2" id="KW-0808">Transferase</keyword>
<comment type="caution">
    <text evidence="2">The sequence shown here is derived from an EMBL/GenBank/DDBJ whole genome shotgun (WGS) entry which is preliminary data.</text>
</comment>
<dbReference type="SUPFAM" id="SSF69572">
    <property type="entry name" value="Activating enzymes of the ubiquitin-like proteins"/>
    <property type="match status" value="1"/>
</dbReference>
<dbReference type="Pfam" id="PF00899">
    <property type="entry name" value="ThiF"/>
    <property type="match status" value="1"/>
</dbReference>
<dbReference type="Proteomes" id="UP000756387">
    <property type="component" value="Unassembled WGS sequence"/>
</dbReference>
<dbReference type="PANTHER" id="PTHR43267:SF3">
    <property type="entry name" value="THIF PROTEIN"/>
    <property type="match status" value="1"/>
</dbReference>
<dbReference type="RefSeq" id="WP_193636924.1">
    <property type="nucleotide sequence ID" value="NZ_JADCSA010000002.1"/>
</dbReference>
<gene>
    <name evidence="2" type="ORF">IEQ44_02950</name>
</gene>
<dbReference type="EMBL" id="JADCSA010000002">
    <property type="protein sequence ID" value="MBE7323609.1"/>
    <property type="molecule type" value="Genomic_DNA"/>
</dbReference>
<accession>A0ABR9RPW0</accession>
<evidence type="ECO:0000313" key="2">
    <source>
        <dbReference type="EMBL" id="MBE7323609.1"/>
    </source>
</evidence>
<evidence type="ECO:0000313" key="3">
    <source>
        <dbReference type="Proteomes" id="UP000756387"/>
    </source>
</evidence>
<keyword evidence="2" id="KW-0548">Nucleotidyltransferase</keyword>
<keyword evidence="3" id="KW-1185">Reference proteome</keyword>
<dbReference type="Gene3D" id="3.40.50.720">
    <property type="entry name" value="NAD(P)-binding Rossmann-like Domain"/>
    <property type="match status" value="1"/>
</dbReference>